<evidence type="ECO:0000256" key="4">
    <source>
        <dbReference type="ARBA" id="ARBA00022840"/>
    </source>
</evidence>
<dbReference type="RefSeq" id="WP_144101448.1">
    <property type="nucleotide sequence ID" value="NZ_CABHNM010000065.1"/>
</dbReference>
<dbReference type="GO" id="GO:0022857">
    <property type="term" value="F:transmembrane transporter activity"/>
    <property type="evidence" value="ECO:0007669"/>
    <property type="project" value="UniProtKB-ARBA"/>
</dbReference>
<dbReference type="SUPFAM" id="SSF52540">
    <property type="entry name" value="P-loop containing nucleoside triphosphate hydrolases"/>
    <property type="match status" value="1"/>
</dbReference>
<protein>
    <submittedName>
        <fullName evidence="6">Lipoprotein-releasing system ATP-binding protein LolD</fullName>
        <ecNumber evidence="6">3.6.3.-</ecNumber>
    </submittedName>
</protein>
<dbReference type="PANTHER" id="PTHR42798">
    <property type="entry name" value="LIPOPROTEIN-RELEASING SYSTEM ATP-BINDING PROTEIN LOLD"/>
    <property type="match status" value="1"/>
</dbReference>
<evidence type="ECO:0000313" key="7">
    <source>
        <dbReference type="Proteomes" id="UP000398619"/>
    </source>
</evidence>
<keyword evidence="4 6" id="KW-0067">ATP-binding</keyword>
<dbReference type="InterPro" id="IPR027417">
    <property type="entry name" value="P-loop_NTPase"/>
</dbReference>
<dbReference type="InterPro" id="IPR003439">
    <property type="entry name" value="ABC_transporter-like_ATP-bd"/>
</dbReference>
<evidence type="ECO:0000256" key="2">
    <source>
        <dbReference type="ARBA" id="ARBA00022448"/>
    </source>
</evidence>
<evidence type="ECO:0000313" key="6">
    <source>
        <dbReference type="EMBL" id="VUX21252.1"/>
    </source>
</evidence>
<dbReference type="FunFam" id="3.40.50.300:FF:000032">
    <property type="entry name" value="Export ABC transporter ATP-binding protein"/>
    <property type="match status" value="1"/>
</dbReference>
<gene>
    <name evidence="6" type="primary">lolD</name>
    <name evidence="6" type="ORF">DLSSTS7063_02838</name>
</gene>
<dbReference type="CDD" id="cd03255">
    <property type="entry name" value="ABC_MJ0796_LolCDE_FtsE"/>
    <property type="match status" value="1"/>
</dbReference>
<sequence>MEKYKIKRYDEKNTRKEIKTKVLKGVDLSISKGEFVCIFGESGSGKSTLLNILGLLDDATIGTYKLDGVDIRKLSKKESAFIRNQKIGFVFQAYHLIPELNALENLVVPLGYAGMRKKEREKIAYELLTEFGIDDLEKKHVSQMSGGEQQRIAIMRAIINKPQILLADEPTGNLDKENSQTIINLFERLNKQGMTIVMVTHDTSLAKYGTRVVHVEDGRIIEKGKEILK</sequence>
<evidence type="ECO:0000256" key="1">
    <source>
        <dbReference type="ARBA" id="ARBA00005417"/>
    </source>
</evidence>
<evidence type="ECO:0000259" key="5">
    <source>
        <dbReference type="PROSITE" id="PS50893"/>
    </source>
</evidence>
<dbReference type="GO" id="GO:0098796">
    <property type="term" value="C:membrane protein complex"/>
    <property type="evidence" value="ECO:0007669"/>
    <property type="project" value="UniProtKB-ARBA"/>
</dbReference>
<accession>A0A564UPT3</accession>
<name>A0A564UPT3_9FIRM</name>
<dbReference type="Gene3D" id="3.40.50.300">
    <property type="entry name" value="P-loop containing nucleotide triphosphate hydrolases"/>
    <property type="match status" value="1"/>
</dbReference>
<dbReference type="EMBL" id="CABHNM010000065">
    <property type="protein sequence ID" value="VUX21252.1"/>
    <property type="molecule type" value="Genomic_DNA"/>
</dbReference>
<dbReference type="PANTHER" id="PTHR42798:SF6">
    <property type="entry name" value="CELL DIVISION ATP-BINDING PROTEIN FTSE"/>
    <property type="match status" value="1"/>
</dbReference>
<keyword evidence="6" id="KW-0378">Hydrolase</keyword>
<dbReference type="EC" id="3.6.3.-" evidence="6"/>
<proteinExistence type="inferred from homology"/>
<dbReference type="Proteomes" id="UP000398619">
    <property type="component" value="Unassembled WGS sequence"/>
</dbReference>
<dbReference type="InterPro" id="IPR003593">
    <property type="entry name" value="AAA+_ATPase"/>
</dbReference>
<dbReference type="GO" id="GO:0005524">
    <property type="term" value="F:ATP binding"/>
    <property type="evidence" value="ECO:0007669"/>
    <property type="project" value="UniProtKB-KW"/>
</dbReference>
<dbReference type="AlphaFoldDB" id="A0A564UPT3"/>
<keyword evidence="6" id="KW-0449">Lipoprotein</keyword>
<dbReference type="InterPro" id="IPR017911">
    <property type="entry name" value="MacB-like_ATP-bd"/>
</dbReference>
<dbReference type="Pfam" id="PF00005">
    <property type="entry name" value="ABC_tran"/>
    <property type="match status" value="1"/>
</dbReference>
<organism evidence="6 7">
    <name type="scientific">Dorea longicatena</name>
    <dbReference type="NCBI Taxonomy" id="88431"/>
    <lineage>
        <taxon>Bacteria</taxon>
        <taxon>Bacillati</taxon>
        <taxon>Bacillota</taxon>
        <taxon>Clostridia</taxon>
        <taxon>Lachnospirales</taxon>
        <taxon>Lachnospiraceae</taxon>
        <taxon>Dorea</taxon>
    </lineage>
</organism>
<dbReference type="SMART" id="SM00382">
    <property type="entry name" value="AAA"/>
    <property type="match status" value="1"/>
</dbReference>
<keyword evidence="2" id="KW-0813">Transport</keyword>
<evidence type="ECO:0000256" key="3">
    <source>
        <dbReference type="ARBA" id="ARBA00022741"/>
    </source>
</evidence>
<dbReference type="PROSITE" id="PS50893">
    <property type="entry name" value="ABC_TRANSPORTER_2"/>
    <property type="match status" value="1"/>
</dbReference>
<reference evidence="6 7" key="1">
    <citation type="submission" date="2019-07" db="EMBL/GenBank/DDBJ databases">
        <authorList>
            <person name="Hibberd C M."/>
            <person name="Gehrig L. J."/>
            <person name="Chang H.-W."/>
            <person name="Venkatesh S."/>
        </authorList>
    </citation>
    <scope>NUCLEOTIDE SEQUENCE [LARGE SCALE GENOMIC DNA]</scope>
    <source>
        <strain evidence="6">Dorea_longicatena_SSTS_Bg7063</strain>
    </source>
</reference>
<keyword evidence="3" id="KW-0547">Nucleotide-binding</keyword>
<comment type="similarity">
    <text evidence="1">Belongs to the ABC transporter superfamily.</text>
</comment>
<dbReference type="GO" id="GO:0016887">
    <property type="term" value="F:ATP hydrolysis activity"/>
    <property type="evidence" value="ECO:0007669"/>
    <property type="project" value="InterPro"/>
</dbReference>
<feature type="domain" description="ABC transporter" evidence="5">
    <location>
        <begin position="6"/>
        <end position="227"/>
    </location>
</feature>